<feature type="compositionally biased region" description="Basic and acidic residues" evidence="4">
    <location>
        <begin position="678"/>
        <end position="692"/>
    </location>
</feature>
<feature type="repeat" description="RCC1" evidence="2">
    <location>
        <begin position="310"/>
        <end position="364"/>
    </location>
</feature>
<dbReference type="PRINTS" id="PR00633">
    <property type="entry name" value="RCCNDNSATION"/>
</dbReference>
<evidence type="ECO:0000259" key="5">
    <source>
        <dbReference type="Pfam" id="PF25390"/>
    </source>
</evidence>
<feature type="repeat" description="RCC1" evidence="2">
    <location>
        <begin position="235"/>
        <end position="285"/>
    </location>
</feature>
<dbReference type="PROSITE" id="PS50012">
    <property type="entry name" value="RCC1_3"/>
    <property type="match status" value="5"/>
</dbReference>
<organism evidence="6 7">
    <name type="scientific">Triparma laevis f. longispina</name>
    <dbReference type="NCBI Taxonomy" id="1714387"/>
    <lineage>
        <taxon>Eukaryota</taxon>
        <taxon>Sar</taxon>
        <taxon>Stramenopiles</taxon>
        <taxon>Ochrophyta</taxon>
        <taxon>Bolidophyceae</taxon>
        <taxon>Parmales</taxon>
        <taxon>Triparmaceae</taxon>
        <taxon>Triparma</taxon>
    </lineage>
</organism>
<dbReference type="SUPFAM" id="SSF50985">
    <property type="entry name" value="RCC1/BLIP-II"/>
    <property type="match status" value="1"/>
</dbReference>
<reference evidence="7" key="1">
    <citation type="journal article" date="2023" name="Commun. Biol.">
        <title>Genome analysis of Parmales, the sister group of diatoms, reveals the evolutionary specialization of diatoms from phago-mixotrophs to photoautotrophs.</title>
        <authorList>
            <person name="Ban H."/>
            <person name="Sato S."/>
            <person name="Yoshikawa S."/>
            <person name="Yamada K."/>
            <person name="Nakamura Y."/>
            <person name="Ichinomiya M."/>
            <person name="Sato N."/>
            <person name="Blanc-Mathieu R."/>
            <person name="Endo H."/>
            <person name="Kuwata A."/>
            <person name="Ogata H."/>
        </authorList>
    </citation>
    <scope>NUCLEOTIDE SEQUENCE [LARGE SCALE GENOMIC DNA]</scope>
    <source>
        <strain evidence="7">NIES 3700</strain>
    </source>
</reference>
<feature type="repeat" description="RCC1" evidence="2">
    <location>
        <begin position="372"/>
        <end position="423"/>
    </location>
</feature>
<feature type="compositionally biased region" description="Acidic residues" evidence="4">
    <location>
        <begin position="51"/>
        <end position="68"/>
    </location>
</feature>
<dbReference type="PANTHER" id="PTHR22870">
    <property type="entry name" value="REGULATOR OF CHROMOSOME CONDENSATION"/>
    <property type="match status" value="1"/>
</dbReference>
<dbReference type="PANTHER" id="PTHR22870:SF360">
    <property type="entry name" value="ULTRAVIOLET-B RECEPTOR UVR8"/>
    <property type="match status" value="1"/>
</dbReference>
<dbReference type="InterPro" id="IPR051210">
    <property type="entry name" value="Ub_ligase/GEF_domain"/>
</dbReference>
<sequence length="793" mass="84564">MPAPTLTRSYSEGEGGGVGGIRNLARGALRPKMRGLGMGGGGAEDLWGEGGDAEGDGDGDGDGEGDDEYGVKISTGFEREARRKRLNNVAAASNKSYTWKTKLISCGSNHSCQLGYAQKGGKKNPLPQDPFSTVLKEVGLNGASCSHVTSVAVGGSVTFITNVNNEVWAWGSGPLGGGGGGKKEGGYAGGVSKSMTAVSNAWNGVSASPKKLVFCVNISLVTAGPSHAIALSINGTCFSWGNGSDGRLGHGDNHNRAVPTKLEVGVGCVFEASCGERHTMIVVDESGKGGGYVPPAGSEEARELKGVRTGTLMSFGSNKGGQLGTGDIVNRLSPSVVTCSAWRRGAMVTSVSCGMHHTLAIAVVGNSHPVKRRVYAWGWGEHGRLGVGHDEMQVSPTEVALMSHRNVLSVKAGEQHSLAMTENGDVYSWGSNRFGQLGLGLDGETLLSNPLPQKVVMGGGELAECIGTGSRHSSVVSRNGKVLLWGWGEEGQLGNGVEMNSDAPSVVDVPDVIGEAGKIGKVVGIGLGLSHTVILVENVKKVSAEYIVEEVKEVEKVVEKEVVREKVVEVEEERRRKQKEFAKKMMEQAKQAEIEFEAKEARALQQQRAKEQRRKSEASTLAKFEERKVGMKKKEEVVVKKVVQIVLEKKVEVGVVEEPVMVLEEMRSGDSDSMTTTSREESIETSEDSRKENIISVMARPKSPNNVQFAQKMKYDQIYYHPDQPVEKCFVANAARRAMMRSISRKKAEGKKKFQKRITEKKEKGERGGGGGGGGGGVERSKSSSILRRSSYG</sequence>
<keyword evidence="3" id="KW-0175">Coiled coil</keyword>
<accession>A0A9W6ZGR6</accession>
<evidence type="ECO:0000313" key="6">
    <source>
        <dbReference type="EMBL" id="GMH51851.1"/>
    </source>
</evidence>
<feature type="region of interest" description="Disordered" evidence="4">
    <location>
        <begin position="667"/>
        <end position="692"/>
    </location>
</feature>
<feature type="repeat" description="RCC1" evidence="2">
    <location>
        <begin position="480"/>
        <end position="538"/>
    </location>
</feature>
<keyword evidence="1" id="KW-0677">Repeat</keyword>
<dbReference type="Gene3D" id="2.130.10.30">
    <property type="entry name" value="Regulator of chromosome condensation 1/beta-lactamase-inhibitor protein II"/>
    <property type="match status" value="2"/>
</dbReference>
<dbReference type="InterPro" id="IPR009091">
    <property type="entry name" value="RCC1/BLIP-II"/>
</dbReference>
<evidence type="ECO:0000256" key="2">
    <source>
        <dbReference type="PROSITE-ProRule" id="PRU00235"/>
    </source>
</evidence>
<evidence type="ECO:0000256" key="1">
    <source>
        <dbReference type="ARBA" id="ARBA00022737"/>
    </source>
</evidence>
<feature type="compositionally biased region" description="Basic and acidic residues" evidence="4">
    <location>
        <begin position="757"/>
        <end position="767"/>
    </location>
</feature>
<dbReference type="PROSITE" id="PS00626">
    <property type="entry name" value="RCC1_2"/>
    <property type="match status" value="2"/>
</dbReference>
<comment type="caution">
    <text evidence="6">The sequence shown here is derived from an EMBL/GenBank/DDBJ whole genome shotgun (WGS) entry which is preliminary data.</text>
</comment>
<feature type="region of interest" description="Disordered" evidence="4">
    <location>
        <begin position="1"/>
        <end position="70"/>
    </location>
</feature>
<dbReference type="Pfam" id="PF00415">
    <property type="entry name" value="RCC1"/>
    <property type="match status" value="1"/>
</dbReference>
<keyword evidence="7" id="KW-1185">Reference proteome</keyword>
<feature type="compositionally biased region" description="Gly residues" evidence="4">
    <location>
        <begin position="768"/>
        <end position="778"/>
    </location>
</feature>
<dbReference type="AlphaFoldDB" id="A0A9W6ZGR6"/>
<protein>
    <recommendedName>
        <fullName evidence="5">RCC1-like domain-containing protein</fullName>
    </recommendedName>
</protein>
<dbReference type="InterPro" id="IPR000408">
    <property type="entry name" value="Reg_chr_condens"/>
</dbReference>
<feature type="region of interest" description="Disordered" evidence="4">
    <location>
        <begin position="742"/>
        <end position="793"/>
    </location>
</feature>
<feature type="compositionally biased region" description="Low complexity" evidence="4">
    <location>
        <begin position="783"/>
        <end position="793"/>
    </location>
</feature>
<dbReference type="OrthoDB" id="10256179at2759"/>
<dbReference type="InterPro" id="IPR058923">
    <property type="entry name" value="RCC1-like_dom"/>
</dbReference>
<evidence type="ECO:0000256" key="4">
    <source>
        <dbReference type="SAM" id="MobiDB-lite"/>
    </source>
</evidence>
<name>A0A9W6ZGR6_9STRA</name>
<evidence type="ECO:0000256" key="3">
    <source>
        <dbReference type="SAM" id="Coils"/>
    </source>
</evidence>
<feature type="compositionally biased region" description="Basic residues" evidence="4">
    <location>
        <begin position="743"/>
        <end position="756"/>
    </location>
</feature>
<gene>
    <name evidence="6" type="ORF">TrLO_g2013</name>
</gene>
<evidence type="ECO:0000313" key="7">
    <source>
        <dbReference type="Proteomes" id="UP001165122"/>
    </source>
</evidence>
<feature type="compositionally biased region" description="Polar residues" evidence="4">
    <location>
        <begin position="1"/>
        <end position="10"/>
    </location>
</feature>
<dbReference type="EMBL" id="BRXW01000410">
    <property type="protein sequence ID" value="GMH51851.1"/>
    <property type="molecule type" value="Genomic_DNA"/>
</dbReference>
<dbReference type="Proteomes" id="UP001165122">
    <property type="component" value="Unassembled WGS sequence"/>
</dbReference>
<proteinExistence type="predicted"/>
<feature type="repeat" description="RCC1" evidence="2">
    <location>
        <begin position="424"/>
        <end position="479"/>
    </location>
</feature>
<feature type="domain" description="RCC1-like" evidence="5">
    <location>
        <begin position="309"/>
        <end position="534"/>
    </location>
</feature>
<dbReference type="Pfam" id="PF25390">
    <property type="entry name" value="WD40_RLD"/>
    <property type="match status" value="1"/>
</dbReference>
<feature type="coiled-coil region" evidence="3">
    <location>
        <begin position="560"/>
        <end position="621"/>
    </location>
</feature>